<dbReference type="EMBL" id="VUJX02000001">
    <property type="protein sequence ID" value="KAL0942293.1"/>
    <property type="molecule type" value="Genomic_DNA"/>
</dbReference>
<reference evidence="1 2" key="1">
    <citation type="journal article" date="2020" name="Phytopathology">
        <title>Genome Sequence Resources of Colletotrichum truncatum, C. plurivorum, C. musicola, and C. sojae: Four Species Pathogenic to Soybean (Glycine max).</title>
        <authorList>
            <person name="Rogerio F."/>
            <person name="Boufleur T.R."/>
            <person name="Ciampi-Guillardi M."/>
            <person name="Sukno S.A."/>
            <person name="Thon M.R."/>
            <person name="Massola Junior N.S."/>
            <person name="Baroncelli R."/>
        </authorList>
    </citation>
    <scope>NUCLEOTIDE SEQUENCE [LARGE SCALE GENOMIC DNA]</scope>
    <source>
        <strain evidence="1 2">CMES1059</strain>
    </source>
</reference>
<sequence length="707" mass="79617">MEGLGVAANVIAVVDLSAKVASICLQYSKDVKNARDEIMRVEKELNTLKYVASGASDLLEGPQGAKLETSHQLLGAVVSARSRLEQLQDELNPRSTRKAMSRLGLRALKWPFQSKDVKNIIQEIARCTQTISTGLQIDQTSILLNLEQKVILDKLPIAPNASFDSHAEEHNATCLPATRVELLERIHEWVEDSHAKPVFWLNGMAGTGKSTISRTIARSLAEKAQLGASFFFKRGEGDRGSMSKFFPTIASQLTNTLPALASHIKRAIDDDSIIATKALREQFEKLILSPLSELQVNGYTSSPIAIVVDALDECERDDDIRLVIKLLSRVKALRAPGLKVFLTSRPELPIRLGFNEVKGSYQDLILHEIPPPIIERDIQSFFEHELLRIRKIYNNSVSKERQLPESWPGHPQIQTLVNMAVPLFIFAATACRFLSQRGFGGPNHQLRLILDYKARVQSSELELASKFELTYQPALNQQLVDLSPTETEKAVKQFRYIVGTIIILSSPLSTTALGHLLDVPRQVIDDRLDMLHSVLSVPKDSKSPVRLLHLSFRDYVLDITQRERNPFWVDEKQSHYNLAEKCLSTMQKSLHEDICDLRSPGTLRSTIDSDRVDTCVPPEVKYACLYWAYHVQEASSEAMLASSIYRFLSRYLLYWLEALSLIGKVSESLAILRTLQPSVKARSLHRYYRSLTNRTPATGRQVYSRVR</sequence>
<keyword evidence="2" id="KW-1185">Reference proteome</keyword>
<gene>
    <name evidence="1" type="ORF">CTRU02_200179</name>
</gene>
<evidence type="ECO:0000313" key="2">
    <source>
        <dbReference type="Proteomes" id="UP000805649"/>
    </source>
</evidence>
<proteinExistence type="predicted"/>
<evidence type="ECO:0000313" key="1">
    <source>
        <dbReference type="EMBL" id="KAL0942293.1"/>
    </source>
</evidence>
<comment type="caution">
    <text evidence="1">The sequence shown here is derived from an EMBL/GenBank/DDBJ whole genome shotgun (WGS) entry which is preliminary data.</text>
</comment>
<protein>
    <submittedName>
        <fullName evidence="1">Vegetative incompatibility protein HET-E-1-like protein 7</fullName>
    </submittedName>
</protein>
<accession>A0ACC3ZDT0</accession>
<organism evidence="1 2">
    <name type="scientific">Colletotrichum truncatum</name>
    <name type="common">Anthracnose fungus</name>
    <name type="synonym">Colletotrichum capsici</name>
    <dbReference type="NCBI Taxonomy" id="5467"/>
    <lineage>
        <taxon>Eukaryota</taxon>
        <taxon>Fungi</taxon>
        <taxon>Dikarya</taxon>
        <taxon>Ascomycota</taxon>
        <taxon>Pezizomycotina</taxon>
        <taxon>Sordariomycetes</taxon>
        <taxon>Hypocreomycetidae</taxon>
        <taxon>Glomerellales</taxon>
        <taxon>Glomerellaceae</taxon>
        <taxon>Colletotrichum</taxon>
        <taxon>Colletotrichum truncatum species complex</taxon>
    </lineage>
</organism>
<name>A0ACC3ZDT0_COLTU</name>
<dbReference type="Proteomes" id="UP000805649">
    <property type="component" value="Unassembled WGS sequence"/>
</dbReference>